<feature type="transmembrane region" description="Helical" evidence="6">
    <location>
        <begin position="333"/>
        <end position="365"/>
    </location>
</feature>
<feature type="transmembrane region" description="Helical" evidence="6">
    <location>
        <begin position="292"/>
        <end position="313"/>
    </location>
</feature>
<evidence type="ECO:0000256" key="1">
    <source>
        <dbReference type="ARBA" id="ARBA00004651"/>
    </source>
</evidence>
<organism evidence="9 10">
    <name type="scientific">Jeongeupia naejangsanensis</name>
    <dbReference type="NCBI Taxonomy" id="613195"/>
    <lineage>
        <taxon>Bacteria</taxon>
        <taxon>Pseudomonadati</taxon>
        <taxon>Pseudomonadota</taxon>
        <taxon>Betaproteobacteria</taxon>
        <taxon>Neisseriales</taxon>
        <taxon>Chitinibacteraceae</taxon>
        <taxon>Jeongeupia</taxon>
    </lineage>
</organism>
<dbReference type="EMBL" id="JAESND010000004">
    <property type="protein sequence ID" value="MBM3116323.1"/>
    <property type="molecule type" value="Genomic_DNA"/>
</dbReference>
<keyword evidence="2" id="KW-1003">Cell membrane</keyword>
<name>A0ABS2BL58_9NEIS</name>
<evidence type="ECO:0000256" key="4">
    <source>
        <dbReference type="ARBA" id="ARBA00022989"/>
    </source>
</evidence>
<dbReference type="Proteomes" id="UP000809431">
    <property type="component" value="Unassembled WGS sequence"/>
</dbReference>
<dbReference type="Pfam" id="PF12704">
    <property type="entry name" value="MacB_PCD"/>
    <property type="match status" value="1"/>
</dbReference>
<protein>
    <submittedName>
        <fullName evidence="9">ABC transporter permease</fullName>
    </submittedName>
</protein>
<evidence type="ECO:0000313" key="9">
    <source>
        <dbReference type="EMBL" id="MBM3116323.1"/>
    </source>
</evidence>
<accession>A0ABS2BL58</accession>
<gene>
    <name evidence="9" type="ORF">JMJ54_10815</name>
</gene>
<comment type="caution">
    <text evidence="9">The sequence shown here is derived from an EMBL/GenBank/DDBJ whole genome shotgun (WGS) entry which is preliminary data.</text>
</comment>
<comment type="subcellular location">
    <subcellularLocation>
        <location evidence="1">Cell membrane</location>
        <topology evidence="1">Multi-pass membrane protein</topology>
    </subcellularLocation>
</comment>
<evidence type="ECO:0000256" key="5">
    <source>
        <dbReference type="ARBA" id="ARBA00023136"/>
    </source>
</evidence>
<evidence type="ECO:0000313" key="10">
    <source>
        <dbReference type="Proteomes" id="UP000809431"/>
    </source>
</evidence>
<evidence type="ECO:0000259" key="8">
    <source>
        <dbReference type="Pfam" id="PF12704"/>
    </source>
</evidence>
<keyword evidence="4 6" id="KW-1133">Transmembrane helix</keyword>
<dbReference type="Pfam" id="PF02687">
    <property type="entry name" value="FtsX"/>
    <property type="match status" value="1"/>
</dbReference>
<keyword evidence="3 6" id="KW-0812">Transmembrane</keyword>
<proteinExistence type="predicted"/>
<sequence>MFEIALRSLRSRRLTVVLTIATIALATLMLLGVDRVRNETRTSFANTVSGTDLIVGARTGSIQLLLYSVFRVGNATNNIDWHSYEKLAKDPRVAWTIPVSLGDSHHGYPVLGTSHDYFRYLRYGDDQPLKMQSGHEFSHLHDVVLGANIARRLHYQLGQKLVLTHGSGDGALTEHADQPFTVTGILAPTGTPVDDTLHISLDGLTAIHQGWESGSASLLATTGALSADQDRAVPPPDSITAFYVGLKSRTGLFGVQRAINQFRGEPLMAILPGVALSELWQLLKVAEQALQVLSWFVLLVGLLGMMTALLVGLNERRREMAILRSVGARPWQLFALVVGETACLLVGGIAIGGALLQGALAIAGPLLRDHMTLLITPGWPTASEWLLMGCTLLAGLVVSIVPAWRAYRLSLSDGLHVAA</sequence>
<evidence type="ECO:0000256" key="3">
    <source>
        <dbReference type="ARBA" id="ARBA00022692"/>
    </source>
</evidence>
<evidence type="ECO:0000256" key="6">
    <source>
        <dbReference type="SAM" id="Phobius"/>
    </source>
</evidence>
<dbReference type="InterPro" id="IPR025857">
    <property type="entry name" value="MacB_PCD"/>
</dbReference>
<dbReference type="RefSeq" id="WP_203538561.1">
    <property type="nucleotide sequence ID" value="NZ_JAESND010000004.1"/>
</dbReference>
<dbReference type="PANTHER" id="PTHR43738:SF2">
    <property type="entry name" value="ABC TRANSPORTER PERMEASE"/>
    <property type="match status" value="1"/>
</dbReference>
<dbReference type="InterPro" id="IPR003838">
    <property type="entry name" value="ABC3_permease_C"/>
</dbReference>
<dbReference type="PANTHER" id="PTHR43738">
    <property type="entry name" value="ABC TRANSPORTER, MEMBRANE PROTEIN"/>
    <property type="match status" value="1"/>
</dbReference>
<dbReference type="InterPro" id="IPR051125">
    <property type="entry name" value="ABC-4/HrtB_transporter"/>
</dbReference>
<evidence type="ECO:0000256" key="2">
    <source>
        <dbReference type="ARBA" id="ARBA00022475"/>
    </source>
</evidence>
<feature type="domain" description="ABC3 transporter permease C-terminal" evidence="7">
    <location>
        <begin position="293"/>
        <end position="410"/>
    </location>
</feature>
<feature type="transmembrane region" description="Helical" evidence="6">
    <location>
        <begin position="385"/>
        <end position="404"/>
    </location>
</feature>
<feature type="transmembrane region" description="Helical" evidence="6">
    <location>
        <begin position="12"/>
        <end position="33"/>
    </location>
</feature>
<evidence type="ECO:0000259" key="7">
    <source>
        <dbReference type="Pfam" id="PF02687"/>
    </source>
</evidence>
<reference evidence="9 10" key="1">
    <citation type="submission" date="2021-01" db="EMBL/GenBank/DDBJ databases">
        <title>Draft Genome Sequence and Polyhydroxyalkanoate Biosynthetic Potential of Jeongeupia naejangsanensis Type Strain DSM 24253.</title>
        <authorList>
            <person name="Turrini P."/>
            <person name="Artuso I."/>
            <person name="Lugli G.A."/>
            <person name="Frangipani E."/>
            <person name="Ventura M."/>
            <person name="Visca P."/>
        </authorList>
    </citation>
    <scope>NUCLEOTIDE SEQUENCE [LARGE SCALE GENOMIC DNA]</scope>
    <source>
        <strain evidence="9 10">DSM 24253</strain>
    </source>
</reference>
<keyword evidence="5 6" id="KW-0472">Membrane</keyword>
<keyword evidence="10" id="KW-1185">Reference proteome</keyword>
<feature type="domain" description="MacB-like periplasmic core" evidence="8">
    <location>
        <begin position="17"/>
        <end position="206"/>
    </location>
</feature>